<comment type="caution">
    <text evidence="1">The sequence shown here is derived from an EMBL/GenBank/DDBJ whole genome shotgun (WGS) entry which is preliminary data.</text>
</comment>
<dbReference type="EMBL" id="VCGU01000458">
    <property type="protein sequence ID" value="TRY62896.1"/>
    <property type="molecule type" value="Genomic_DNA"/>
</dbReference>
<organism evidence="1 2">
    <name type="scientific">Tigriopus californicus</name>
    <name type="common">Marine copepod</name>
    <dbReference type="NCBI Taxonomy" id="6832"/>
    <lineage>
        <taxon>Eukaryota</taxon>
        <taxon>Metazoa</taxon>
        <taxon>Ecdysozoa</taxon>
        <taxon>Arthropoda</taxon>
        <taxon>Crustacea</taxon>
        <taxon>Multicrustacea</taxon>
        <taxon>Hexanauplia</taxon>
        <taxon>Copepoda</taxon>
        <taxon>Harpacticoida</taxon>
        <taxon>Harpacticidae</taxon>
        <taxon>Tigriopus</taxon>
    </lineage>
</organism>
<proteinExistence type="predicted"/>
<evidence type="ECO:0000313" key="1">
    <source>
        <dbReference type="EMBL" id="TRY62896.1"/>
    </source>
</evidence>
<keyword evidence="2" id="KW-1185">Reference proteome</keyword>
<accession>A0A553NBS1</accession>
<protein>
    <submittedName>
        <fullName evidence="1">Uncharacterized protein</fullName>
    </submittedName>
</protein>
<reference evidence="1 2" key="1">
    <citation type="journal article" date="2018" name="Nat. Ecol. Evol.">
        <title>Genomic signatures of mitonuclear coevolution across populations of Tigriopus californicus.</title>
        <authorList>
            <person name="Barreto F.S."/>
            <person name="Watson E.T."/>
            <person name="Lima T.G."/>
            <person name="Willett C.S."/>
            <person name="Edmands S."/>
            <person name="Li W."/>
            <person name="Burton R.S."/>
        </authorList>
    </citation>
    <scope>NUCLEOTIDE SEQUENCE [LARGE SCALE GENOMIC DNA]</scope>
    <source>
        <strain evidence="1 2">San Diego</strain>
    </source>
</reference>
<dbReference type="Proteomes" id="UP000318571">
    <property type="component" value="Chromosome 10"/>
</dbReference>
<evidence type="ECO:0000313" key="2">
    <source>
        <dbReference type="Proteomes" id="UP000318571"/>
    </source>
</evidence>
<gene>
    <name evidence="1" type="ORF">TCAL_08295</name>
</gene>
<sequence>MEPPMVSPTQVKCIISEQSSHAASQLAKKSACTQHGSITGKVSIDPSTSRGGLLSLQFLEEQEAEEGYVGQRISQIQDISSREKKVRAKLWNKPEQGELTTTHLVEFQHTHP</sequence>
<name>A0A553NBS1_TIGCA</name>
<dbReference type="AlphaFoldDB" id="A0A553NBS1"/>